<proteinExistence type="predicted"/>
<reference evidence="3" key="1">
    <citation type="journal article" date="2019" name="Int. J. Syst. Evol. Microbiol.">
        <title>The Global Catalogue of Microorganisms (GCM) 10K type strain sequencing project: providing services to taxonomists for standard genome sequencing and annotation.</title>
        <authorList>
            <consortium name="The Broad Institute Genomics Platform"/>
            <consortium name="The Broad Institute Genome Sequencing Center for Infectious Disease"/>
            <person name="Wu L."/>
            <person name="Ma J."/>
        </authorList>
    </citation>
    <scope>NUCLEOTIDE SEQUENCE [LARGE SCALE GENOMIC DNA]</scope>
    <source>
        <strain evidence="3">JCM 13250</strain>
    </source>
</reference>
<keyword evidence="3" id="KW-1185">Reference proteome</keyword>
<feature type="region of interest" description="Disordered" evidence="1">
    <location>
        <begin position="1"/>
        <end position="21"/>
    </location>
</feature>
<dbReference type="RefSeq" id="WP_344136432.1">
    <property type="nucleotide sequence ID" value="NZ_BAAALT010000182.1"/>
</dbReference>
<protein>
    <submittedName>
        <fullName evidence="2">Uncharacterized protein</fullName>
    </submittedName>
</protein>
<accession>A0ABP4YSQ2</accession>
<comment type="caution">
    <text evidence="2">The sequence shown here is derived from an EMBL/GenBank/DDBJ whole genome shotgun (WGS) entry which is preliminary data.</text>
</comment>
<sequence>MNTTTPTRCAAAHPHDSTPCNGPADAVRVVSAYGEQVHGCVYHGAILLASLESARVYPGSVPGAAIDAFNRAAHLPPFAFRTGTRHTPGRAA</sequence>
<evidence type="ECO:0000313" key="2">
    <source>
        <dbReference type="EMBL" id="GAA1821623.1"/>
    </source>
</evidence>
<organism evidence="2 3">
    <name type="scientific">Luedemannella flava</name>
    <dbReference type="NCBI Taxonomy" id="349316"/>
    <lineage>
        <taxon>Bacteria</taxon>
        <taxon>Bacillati</taxon>
        <taxon>Actinomycetota</taxon>
        <taxon>Actinomycetes</taxon>
        <taxon>Micromonosporales</taxon>
        <taxon>Micromonosporaceae</taxon>
        <taxon>Luedemannella</taxon>
    </lineage>
</organism>
<dbReference type="Proteomes" id="UP001500218">
    <property type="component" value="Unassembled WGS sequence"/>
</dbReference>
<name>A0ABP4YSQ2_9ACTN</name>
<evidence type="ECO:0000256" key="1">
    <source>
        <dbReference type="SAM" id="MobiDB-lite"/>
    </source>
</evidence>
<dbReference type="EMBL" id="BAAALT010000182">
    <property type="protein sequence ID" value="GAA1821623.1"/>
    <property type="molecule type" value="Genomic_DNA"/>
</dbReference>
<gene>
    <name evidence="2" type="ORF">GCM10009682_47290</name>
</gene>
<evidence type="ECO:0000313" key="3">
    <source>
        <dbReference type="Proteomes" id="UP001500218"/>
    </source>
</evidence>